<dbReference type="GO" id="GO:0046983">
    <property type="term" value="F:protein dimerization activity"/>
    <property type="evidence" value="ECO:0007669"/>
    <property type="project" value="InterPro"/>
</dbReference>
<keyword evidence="3" id="KW-1185">Reference proteome</keyword>
<reference evidence="2" key="1">
    <citation type="submission" date="2018-06" db="EMBL/GenBank/DDBJ databases">
        <title>Paenibacillus xerothermodurans sp. nov. an extremely dry heat resistant spore forming bacterium isolated from the soil of Cape Canaveral, Florida.</title>
        <authorList>
            <person name="Seuylemezian A."/>
            <person name="Kaur N."/>
            <person name="Patil P."/>
            <person name="Patil P."/>
            <person name="Mayilraj S."/>
            <person name="Vaishampayan P."/>
        </authorList>
    </citation>
    <scope>NUCLEOTIDE SEQUENCE [LARGE SCALE GENOMIC DNA]</scope>
    <source>
        <strain evidence="2">ATCC 27380</strain>
    </source>
</reference>
<comment type="caution">
    <text evidence="2">The sequence shown here is derived from an EMBL/GenBank/DDBJ whole genome shotgun (WGS) entry which is preliminary data.</text>
</comment>
<gene>
    <name evidence="2" type="ORF">CBW46_017910</name>
</gene>
<proteinExistence type="predicted"/>
<dbReference type="Proteomes" id="UP000214746">
    <property type="component" value="Unassembled WGS sequence"/>
</dbReference>
<accession>A0A2W1N8X6</accession>
<dbReference type="EMBL" id="NHRJ02000015">
    <property type="protein sequence ID" value="PZE19591.1"/>
    <property type="molecule type" value="Genomic_DNA"/>
</dbReference>
<evidence type="ECO:0000259" key="1">
    <source>
        <dbReference type="PROSITE" id="PS51500"/>
    </source>
</evidence>
<dbReference type="GO" id="GO:0006355">
    <property type="term" value="P:regulation of DNA-templated transcription"/>
    <property type="evidence" value="ECO:0007669"/>
    <property type="project" value="InterPro"/>
</dbReference>
<protein>
    <recommendedName>
        <fullName evidence="1">Sin domain-containing protein</fullName>
    </recommendedName>
</protein>
<evidence type="ECO:0000313" key="2">
    <source>
        <dbReference type="EMBL" id="PZE19591.1"/>
    </source>
</evidence>
<evidence type="ECO:0000313" key="3">
    <source>
        <dbReference type="Proteomes" id="UP000214746"/>
    </source>
</evidence>
<dbReference type="Pfam" id="PF08671">
    <property type="entry name" value="SinI"/>
    <property type="match status" value="1"/>
</dbReference>
<feature type="domain" description="Sin" evidence="1">
    <location>
        <begin position="5"/>
        <end position="40"/>
    </location>
</feature>
<dbReference type="AlphaFoldDB" id="A0A2W1N8X6"/>
<dbReference type="PROSITE" id="PS51500">
    <property type="entry name" value="SIN"/>
    <property type="match status" value="1"/>
</dbReference>
<dbReference type="RefSeq" id="WP_111361090.1">
    <property type="nucleotide sequence ID" value="NZ_NHRJ02000015.1"/>
</dbReference>
<sequence length="40" mass="4704">MAFLRDTLTSDKHLDDNWVQLMIAARDIGLTKEEVRIFIQ</sequence>
<dbReference type="InterPro" id="IPR010981">
    <property type="entry name" value="SinR/SinI_dimer_dom"/>
</dbReference>
<dbReference type="SUPFAM" id="SSF47406">
    <property type="entry name" value="SinR repressor dimerisation domain-like"/>
    <property type="match status" value="1"/>
</dbReference>
<dbReference type="InterPro" id="IPR036281">
    <property type="entry name" value="SinR/SinI_dimer_dom_sf"/>
</dbReference>
<dbReference type="OrthoDB" id="2660715at2"/>
<name>A0A2W1N8X6_PAEXE</name>
<organism evidence="2 3">
    <name type="scientific">Paenibacillus xerothermodurans</name>
    <dbReference type="NCBI Taxonomy" id="1977292"/>
    <lineage>
        <taxon>Bacteria</taxon>
        <taxon>Bacillati</taxon>
        <taxon>Bacillota</taxon>
        <taxon>Bacilli</taxon>
        <taxon>Bacillales</taxon>
        <taxon>Paenibacillaceae</taxon>
        <taxon>Paenibacillus</taxon>
    </lineage>
</organism>